<dbReference type="GO" id="GO:0031119">
    <property type="term" value="P:tRNA pseudouridine synthesis"/>
    <property type="evidence" value="ECO:0007669"/>
    <property type="project" value="UniProtKB-UniRule"/>
</dbReference>
<dbReference type="Pfam" id="PF16198">
    <property type="entry name" value="TruB_C_2"/>
    <property type="match status" value="1"/>
</dbReference>
<organism evidence="8 9">
    <name type="scientific">Minwuia thermotolerans</name>
    <dbReference type="NCBI Taxonomy" id="2056226"/>
    <lineage>
        <taxon>Bacteria</taxon>
        <taxon>Pseudomonadati</taxon>
        <taxon>Pseudomonadota</taxon>
        <taxon>Alphaproteobacteria</taxon>
        <taxon>Minwuiales</taxon>
        <taxon>Minwuiaceae</taxon>
        <taxon>Minwuia</taxon>
    </lineage>
</organism>
<dbReference type="InterPro" id="IPR036974">
    <property type="entry name" value="PUA_sf"/>
</dbReference>
<feature type="active site" description="Nucleophile" evidence="5">
    <location>
        <position position="47"/>
    </location>
</feature>
<evidence type="ECO:0000256" key="1">
    <source>
        <dbReference type="ARBA" id="ARBA00000385"/>
    </source>
</evidence>
<dbReference type="GO" id="GO:0003723">
    <property type="term" value="F:RNA binding"/>
    <property type="evidence" value="ECO:0007669"/>
    <property type="project" value="InterPro"/>
</dbReference>
<evidence type="ECO:0000313" key="8">
    <source>
        <dbReference type="EMBL" id="PJK29782.1"/>
    </source>
</evidence>
<sequence>MGRRRRGQPVHGWLVLDKPVGPTSTDMVNRARRLLDAQKAGHAGTLDPLASGILPIAFGEATKCVPLLNDATKVYRFTVRWGVQTTTDDAEGEALAESDIRPAPAAIGAALATFTGRIMQTPPTFSAIKVNGQRAYDLARAGAPPDLPPREAEIHGLVHIDDPDPDHSRFEMRSGKGVYVRSLARDLALALGARGHVAELRRTAVGPFRENTAISLDDFVSLCDKRAGLEALSPIETALDDIPALALTGEQADRLRHGQPVRVLNFTSPEAELLCVTHDRKPVALARYRSEFVEPVRVFNL</sequence>
<comment type="function">
    <text evidence="5">Responsible for synthesis of pseudouridine from uracil-55 in the psi GC loop of transfer RNAs.</text>
</comment>
<name>A0A2M9G233_9PROT</name>
<proteinExistence type="inferred from homology"/>
<dbReference type="Pfam" id="PF01509">
    <property type="entry name" value="TruB_N"/>
    <property type="match status" value="1"/>
</dbReference>
<dbReference type="InterPro" id="IPR032819">
    <property type="entry name" value="TruB_C"/>
</dbReference>
<dbReference type="InterPro" id="IPR002501">
    <property type="entry name" value="PsdUridine_synth_N"/>
</dbReference>
<reference evidence="8 9" key="1">
    <citation type="submission" date="2017-11" db="EMBL/GenBank/DDBJ databases">
        <title>Draft genome sequence of Rhizobiales bacterium SY3-13.</title>
        <authorList>
            <person name="Sun C."/>
        </authorList>
    </citation>
    <scope>NUCLEOTIDE SEQUENCE [LARGE SCALE GENOMIC DNA]</scope>
    <source>
        <strain evidence="8 9">SY3-13</strain>
    </source>
</reference>
<evidence type="ECO:0000256" key="2">
    <source>
        <dbReference type="ARBA" id="ARBA00005642"/>
    </source>
</evidence>
<keyword evidence="3 5" id="KW-0819">tRNA processing</keyword>
<feature type="domain" description="Pseudouridine synthase II N-terminal" evidence="6">
    <location>
        <begin position="32"/>
        <end position="180"/>
    </location>
</feature>
<dbReference type="PANTHER" id="PTHR13767:SF2">
    <property type="entry name" value="PSEUDOURIDYLATE SYNTHASE TRUB1"/>
    <property type="match status" value="1"/>
</dbReference>
<dbReference type="InterPro" id="IPR014780">
    <property type="entry name" value="tRNA_psdUridine_synth_TruB"/>
</dbReference>
<dbReference type="EC" id="5.4.99.25" evidence="5"/>
<dbReference type="PANTHER" id="PTHR13767">
    <property type="entry name" value="TRNA-PSEUDOURIDINE SYNTHASE"/>
    <property type="match status" value="1"/>
</dbReference>
<keyword evidence="9" id="KW-1185">Reference proteome</keyword>
<dbReference type="SUPFAM" id="SSF55120">
    <property type="entry name" value="Pseudouridine synthase"/>
    <property type="match status" value="1"/>
</dbReference>
<dbReference type="InterPro" id="IPR020103">
    <property type="entry name" value="PsdUridine_synth_cat_dom_sf"/>
</dbReference>
<dbReference type="AlphaFoldDB" id="A0A2M9G233"/>
<keyword evidence="4 5" id="KW-0413">Isomerase</keyword>
<comment type="catalytic activity">
    <reaction evidence="1 5">
        <text>uridine(55) in tRNA = pseudouridine(55) in tRNA</text>
        <dbReference type="Rhea" id="RHEA:42532"/>
        <dbReference type="Rhea" id="RHEA-COMP:10101"/>
        <dbReference type="Rhea" id="RHEA-COMP:10102"/>
        <dbReference type="ChEBI" id="CHEBI:65314"/>
        <dbReference type="ChEBI" id="CHEBI:65315"/>
        <dbReference type="EC" id="5.4.99.25"/>
    </reaction>
</comment>
<dbReference type="GO" id="GO:1990481">
    <property type="term" value="P:mRNA pseudouridine synthesis"/>
    <property type="evidence" value="ECO:0007669"/>
    <property type="project" value="TreeGrafter"/>
</dbReference>
<evidence type="ECO:0000259" key="7">
    <source>
        <dbReference type="Pfam" id="PF16198"/>
    </source>
</evidence>
<dbReference type="RefSeq" id="WP_109793059.1">
    <property type="nucleotide sequence ID" value="NZ_PHIG01000031.1"/>
</dbReference>
<evidence type="ECO:0000256" key="4">
    <source>
        <dbReference type="ARBA" id="ARBA00023235"/>
    </source>
</evidence>
<evidence type="ECO:0000256" key="5">
    <source>
        <dbReference type="HAMAP-Rule" id="MF_01080"/>
    </source>
</evidence>
<dbReference type="EMBL" id="PHIG01000031">
    <property type="protein sequence ID" value="PJK29782.1"/>
    <property type="molecule type" value="Genomic_DNA"/>
</dbReference>
<evidence type="ECO:0000259" key="6">
    <source>
        <dbReference type="Pfam" id="PF01509"/>
    </source>
</evidence>
<feature type="domain" description="tRNA pseudouridylate synthase B C-terminal" evidence="7">
    <location>
        <begin position="181"/>
        <end position="239"/>
    </location>
</feature>
<comment type="similarity">
    <text evidence="2 5">Belongs to the pseudouridine synthase TruB family. Type 1 subfamily.</text>
</comment>
<dbReference type="Proteomes" id="UP000229498">
    <property type="component" value="Unassembled WGS sequence"/>
</dbReference>
<dbReference type="HAMAP" id="MF_01080">
    <property type="entry name" value="TruB_bact"/>
    <property type="match status" value="1"/>
</dbReference>
<comment type="caution">
    <text evidence="8">The sequence shown here is derived from an EMBL/GenBank/DDBJ whole genome shotgun (WGS) entry which is preliminary data.</text>
</comment>
<evidence type="ECO:0000256" key="3">
    <source>
        <dbReference type="ARBA" id="ARBA00022694"/>
    </source>
</evidence>
<dbReference type="NCBIfam" id="TIGR00431">
    <property type="entry name" value="TruB"/>
    <property type="match status" value="1"/>
</dbReference>
<dbReference type="OrthoDB" id="9802309at2"/>
<dbReference type="Gene3D" id="3.30.2350.10">
    <property type="entry name" value="Pseudouridine synthase"/>
    <property type="match status" value="1"/>
</dbReference>
<dbReference type="GO" id="GO:0160148">
    <property type="term" value="F:tRNA pseudouridine(55) synthase activity"/>
    <property type="evidence" value="ECO:0007669"/>
    <property type="project" value="UniProtKB-EC"/>
</dbReference>
<evidence type="ECO:0000313" key="9">
    <source>
        <dbReference type="Proteomes" id="UP000229498"/>
    </source>
</evidence>
<dbReference type="CDD" id="cd02573">
    <property type="entry name" value="PseudoU_synth_EcTruB"/>
    <property type="match status" value="1"/>
</dbReference>
<accession>A0A2M9G233</accession>
<protein>
    <recommendedName>
        <fullName evidence="5">tRNA pseudouridine synthase B</fullName>
        <ecNumber evidence="5">5.4.99.25</ecNumber>
    </recommendedName>
    <alternativeName>
        <fullName evidence="5">tRNA pseudouridine(55) synthase</fullName>
        <shortName evidence="5">Psi55 synthase</shortName>
    </alternativeName>
    <alternativeName>
        <fullName evidence="5">tRNA pseudouridylate synthase</fullName>
    </alternativeName>
    <alternativeName>
        <fullName evidence="5">tRNA-uridine isomerase</fullName>
    </alternativeName>
</protein>
<gene>
    <name evidence="5" type="primary">truB</name>
    <name evidence="8" type="ORF">CVT23_08355</name>
</gene>
<dbReference type="Gene3D" id="2.30.130.10">
    <property type="entry name" value="PUA domain"/>
    <property type="match status" value="1"/>
</dbReference>